<sequence>MRAERSSFFRASLGEGRSAPDDIQASRGPTGSEWRRRASARPLNASRHAGPAQLGNEASNAEHCLPDAAWQISCTMKPWTPSPGKALGLPVRAAHRVSQLTSC</sequence>
<evidence type="ECO:0000256" key="1">
    <source>
        <dbReference type="SAM" id="MobiDB-lite"/>
    </source>
</evidence>
<organism evidence="2 3">
    <name type="scientific">Pleurodeles waltl</name>
    <name type="common">Iberian ribbed newt</name>
    <dbReference type="NCBI Taxonomy" id="8319"/>
    <lineage>
        <taxon>Eukaryota</taxon>
        <taxon>Metazoa</taxon>
        <taxon>Chordata</taxon>
        <taxon>Craniata</taxon>
        <taxon>Vertebrata</taxon>
        <taxon>Euteleostomi</taxon>
        <taxon>Amphibia</taxon>
        <taxon>Batrachia</taxon>
        <taxon>Caudata</taxon>
        <taxon>Salamandroidea</taxon>
        <taxon>Salamandridae</taxon>
        <taxon>Pleurodelinae</taxon>
        <taxon>Pleurodeles</taxon>
    </lineage>
</organism>
<name>A0AAV7UFW4_PLEWA</name>
<comment type="caution">
    <text evidence="2">The sequence shown here is derived from an EMBL/GenBank/DDBJ whole genome shotgun (WGS) entry which is preliminary data.</text>
</comment>
<keyword evidence="3" id="KW-1185">Reference proteome</keyword>
<dbReference type="Proteomes" id="UP001066276">
    <property type="component" value="Chromosome 3_1"/>
</dbReference>
<gene>
    <name evidence="2" type="ORF">NDU88_003329</name>
</gene>
<accession>A0AAV7UFW4</accession>
<evidence type="ECO:0000313" key="3">
    <source>
        <dbReference type="Proteomes" id="UP001066276"/>
    </source>
</evidence>
<evidence type="ECO:0000313" key="2">
    <source>
        <dbReference type="EMBL" id="KAJ1186548.1"/>
    </source>
</evidence>
<protein>
    <submittedName>
        <fullName evidence="2">Uncharacterized protein</fullName>
    </submittedName>
</protein>
<proteinExistence type="predicted"/>
<feature type="region of interest" description="Disordered" evidence="1">
    <location>
        <begin position="1"/>
        <end position="60"/>
    </location>
</feature>
<dbReference type="AlphaFoldDB" id="A0AAV7UFW4"/>
<reference evidence="2" key="1">
    <citation type="journal article" date="2022" name="bioRxiv">
        <title>Sequencing and chromosome-scale assembly of the giantPleurodeles waltlgenome.</title>
        <authorList>
            <person name="Brown T."/>
            <person name="Elewa A."/>
            <person name="Iarovenko S."/>
            <person name="Subramanian E."/>
            <person name="Araus A.J."/>
            <person name="Petzold A."/>
            <person name="Susuki M."/>
            <person name="Suzuki K.-i.T."/>
            <person name="Hayashi T."/>
            <person name="Toyoda A."/>
            <person name="Oliveira C."/>
            <person name="Osipova E."/>
            <person name="Leigh N.D."/>
            <person name="Simon A."/>
            <person name="Yun M.H."/>
        </authorList>
    </citation>
    <scope>NUCLEOTIDE SEQUENCE</scope>
    <source>
        <strain evidence="2">20211129_DDA</strain>
        <tissue evidence="2">Liver</tissue>
    </source>
</reference>
<dbReference type="EMBL" id="JANPWB010000005">
    <property type="protein sequence ID" value="KAJ1186548.1"/>
    <property type="molecule type" value="Genomic_DNA"/>
</dbReference>